<sequence>MGIHEGIGYNIDVAEPELVIGDDGKSRALVERVTVGQKSTTWVRFLEGSLNGFIRFERSGIDDWFEDGALFAGIKNPYKRIDPATVWRHIIVKVDGEKVAETNVAVLLNETGLKETYYIPATSIENWGSVEKSGLRTVCPYKGEAWYLSLTVKGKKHENLIWYYQYPTHESAAAQGLISFYNKDGVDILVDGVKI</sequence>
<reference evidence="2 3" key="1">
    <citation type="submission" date="2016-04" db="EMBL/GenBank/DDBJ databases">
        <title>A degradative enzymes factory behind the ericoid mycorrhizal symbiosis.</title>
        <authorList>
            <consortium name="DOE Joint Genome Institute"/>
            <person name="Martino E."/>
            <person name="Morin E."/>
            <person name="Grelet G."/>
            <person name="Kuo A."/>
            <person name="Kohler A."/>
            <person name="Daghino S."/>
            <person name="Barry K."/>
            <person name="Choi C."/>
            <person name="Cichocki N."/>
            <person name="Clum A."/>
            <person name="Copeland A."/>
            <person name="Hainaut M."/>
            <person name="Haridas S."/>
            <person name="Labutti K."/>
            <person name="Lindquist E."/>
            <person name="Lipzen A."/>
            <person name="Khouja H.-R."/>
            <person name="Murat C."/>
            <person name="Ohm R."/>
            <person name="Olson A."/>
            <person name="Spatafora J."/>
            <person name="Veneault-Fourrey C."/>
            <person name="Henrissat B."/>
            <person name="Grigoriev I."/>
            <person name="Martin F."/>
            <person name="Perotto S."/>
        </authorList>
    </citation>
    <scope>NUCLEOTIDE SEQUENCE [LARGE SCALE GENOMIC DNA]</scope>
    <source>
        <strain evidence="2 3">F</strain>
    </source>
</reference>
<dbReference type="STRING" id="1149755.A0A2J6S8A9"/>
<organism evidence="2 3">
    <name type="scientific">Hyaloscypha variabilis (strain UAMH 11265 / GT02V1 / F)</name>
    <name type="common">Meliniomyces variabilis</name>
    <dbReference type="NCBI Taxonomy" id="1149755"/>
    <lineage>
        <taxon>Eukaryota</taxon>
        <taxon>Fungi</taxon>
        <taxon>Dikarya</taxon>
        <taxon>Ascomycota</taxon>
        <taxon>Pezizomycotina</taxon>
        <taxon>Leotiomycetes</taxon>
        <taxon>Helotiales</taxon>
        <taxon>Hyaloscyphaceae</taxon>
        <taxon>Hyaloscypha</taxon>
        <taxon>Hyaloscypha variabilis</taxon>
    </lineage>
</organism>
<dbReference type="PANTHER" id="PTHR34310:SF9">
    <property type="entry name" value="BLR5716 PROTEIN"/>
    <property type="match status" value="1"/>
</dbReference>
<proteinExistence type="predicted"/>
<protein>
    <submittedName>
        <fullName evidence="2">DUF427-domain-containing protein</fullName>
    </submittedName>
</protein>
<dbReference type="Proteomes" id="UP000235786">
    <property type="component" value="Unassembled WGS sequence"/>
</dbReference>
<dbReference type="InterPro" id="IPR007361">
    <property type="entry name" value="DUF427"/>
</dbReference>
<dbReference type="InterPro" id="IPR038694">
    <property type="entry name" value="DUF427_sf"/>
</dbReference>
<gene>
    <name evidence="2" type="ORF">L207DRAFT_560637</name>
</gene>
<dbReference type="EMBL" id="KZ613938">
    <property type="protein sequence ID" value="PMD46999.1"/>
    <property type="molecule type" value="Genomic_DNA"/>
</dbReference>
<name>A0A2J6S8A9_HYAVF</name>
<dbReference type="Pfam" id="PF04248">
    <property type="entry name" value="NTP_transf_9"/>
    <property type="match status" value="1"/>
</dbReference>
<dbReference type="AlphaFoldDB" id="A0A2J6S8A9"/>
<dbReference type="OrthoDB" id="18996at2759"/>
<dbReference type="Gene3D" id="2.170.150.40">
    <property type="entry name" value="Domain of unknown function (DUF427)"/>
    <property type="match status" value="1"/>
</dbReference>
<feature type="domain" description="DUF427" evidence="1">
    <location>
        <begin position="92"/>
        <end position="182"/>
    </location>
</feature>
<evidence type="ECO:0000313" key="2">
    <source>
        <dbReference type="EMBL" id="PMD46999.1"/>
    </source>
</evidence>
<evidence type="ECO:0000313" key="3">
    <source>
        <dbReference type="Proteomes" id="UP000235786"/>
    </source>
</evidence>
<keyword evidence="3" id="KW-1185">Reference proteome</keyword>
<accession>A0A2J6S8A9</accession>
<dbReference type="PANTHER" id="PTHR34310">
    <property type="entry name" value="DUF427 DOMAIN PROTEIN (AFU_ORTHOLOGUE AFUA_3G02220)"/>
    <property type="match status" value="1"/>
</dbReference>
<evidence type="ECO:0000259" key="1">
    <source>
        <dbReference type="Pfam" id="PF04248"/>
    </source>
</evidence>